<dbReference type="EMBL" id="JAVRQU010000001">
    <property type="protein sequence ID" value="KAK5708054.1"/>
    <property type="molecule type" value="Genomic_DNA"/>
</dbReference>
<name>A0AAN7VYG0_9PEZI</name>
<reference evidence="1" key="1">
    <citation type="submission" date="2023-08" db="EMBL/GenBank/DDBJ databases">
        <title>Black Yeasts Isolated from many extreme environments.</title>
        <authorList>
            <person name="Coleine C."/>
            <person name="Stajich J.E."/>
            <person name="Selbmann L."/>
        </authorList>
    </citation>
    <scope>NUCLEOTIDE SEQUENCE</scope>
    <source>
        <strain evidence="1">CCFEE 5810</strain>
    </source>
</reference>
<comment type="caution">
    <text evidence="1">The sequence shown here is derived from an EMBL/GenBank/DDBJ whole genome shotgun (WGS) entry which is preliminary data.</text>
</comment>
<accession>A0AAN7VYG0</accession>
<sequence length="160" mass="18633">MRSETDRRIRQEDIAEQLSELATKLLEAHEHILEPSWADLLRTYCATRFRTIDKSSHEDRPADSSGCIEKHIAHWAAYKTAHPDFKVRVLGVMPEVDEGCKRAVVWATTRSTALEEEQVFTRESVTEMHFEYSRKRGNWTWSKSTCMRGHSDCHDMPEEP</sequence>
<evidence type="ECO:0000313" key="2">
    <source>
        <dbReference type="Proteomes" id="UP001310594"/>
    </source>
</evidence>
<organism evidence="1 2">
    <name type="scientific">Elasticomyces elasticus</name>
    <dbReference type="NCBI Taxonomy" id="574655"/>
    <lineage>
        <taxon>Eukaryota</taxon>
        <taxon>Fungi</taxon>
        <taxon>Dikarya</taxon>
        <taxon>Ascomycota</taxon>
        <taxon>Pezizomycotina</taxon>
        <taxon>Dothideomycetes</taxon>
        <taxon>Dothideomycetidae</taxon>
        <taxon>Mycosphaerellales</taxon>
        <taxon>Teratosphaeriaceae</taxon>
        <taxon>Elasticomyces</taxon>
    </lineage>
</organism>
<protein>
    <submittedName>
        <fullName evidence="1">Uncharacterized protein</fullName>
    </submittedName>
</protein>
<dbReference type="AlphaFoldDB" id="A0AAN7VYG0"/>
<proteinExistence type="predicted"/>
<dbReference type="Proteomes" id="UP001310594">
    <property type="component" value="Unassembled WGS sequence"/>
</dbReference>
<gene>
    <name evidence="1" type="ORF">LTR97_000594</name>
</gene>
<evidence type="ECO:0000313" key="1">
    <source>
        <dbReference type="EMBL" id="KAK5708054.1"/>
    </source>
</evidence>